<evidence type="ECO:0000313" key="1">
    <source>
        <dbReference type="EMBL" id="SVA46118.1"/>
    </source>
</evidence>
<gene>
    <name evidence="1" type="ORF">METZ01_LOCUS98972</name>
</gene>
<dbReference type="Gene3D" id="3.60.20.40">
    <property type="match status" value="1"/>
</dbReference>
<dbReference type="InterPro" id="IPR043137">
    <property type="entry name" value="GGT_ssub_C"/>
</dbReference>
<proteinExistence type="predicted"/>
<reference evidence="1" key="1">
    <citation type="submission" date="2018-05" db="EMBL/GenBank/DDBJ databases">
        <authorList>
            <person name="Lanie J.A."/>
            <person name="Ng W.-L."/>
            <person name="Kazmierczak K.M."/>
            <person name="Andrzejewski T.M."/>
            <person name="Davidsen T.M."/>
            <person name="Wayne K.J."/>
            <person name="Tettelin H."/>
            <person name="Glass J.I."/>
            <person name="Rusch D."/>
            <person name="Podicherti R."/>
            <person name="Tsui H.-C.T."/>
            <person name="Winkler M.E."/>
        </authorList>
    </citation>
    <scope>NUCLEOTIDE SEQUENCE</scope>
</reference>
<name>A0A381W2C4_9ZZZZ</name>
<dbReference type="EMBL" id="UINC01010362">
    <property type="protein sequence ID" value="SVA46118.1"/>
    <property type="molecule type" value="Genomic_DNA"/>
</dbReference>
<dbReference type="PANTHER" id="PTHR43881:SF1">
    <property type="entry name" value="GAMMA-GLUTAMYLTRANSPEPTIDASE (AFU_ORTHOLOGUE AFUA_4G13580)"/>
    <property type="match status" value="1"/>
</dbReference>
<dbReference type="AlphaFoldDB" id="A0A381W2C4"/>
<dbReference type="SUPFAM" id="SSF56235">
    <property type="entry name" value="N-terminal nucleophile aminohydrolases (Ntn hydrolases)"/>
    <property type="match status" value="1"/>
</dbReference>
<dbReference type="InterPro" id="IPR052896">
    <property type="entry name" value="GGT-like_enzyme"/>
</dbReference>
<organism evidence="1">
    <name type="scientific">marine metagenome</name>
    <dbReference type="NCBI Taxonomy" id="408172"/>
    <lineage>
        <taxon>unclassified sequences</taxon>
        <taxon>metagenomes</taxon>
        <taxon>ecological metagenomes</taxon>
    </lineage>
</organism>
<dbReference type="PANTHER" id="PTHR43881">
    <property type="entry name" value="GAMMA-GLUTAMYLTRANSPEPTIDASE (AFU_ORTHOLOGUE AFUA_4G13580)"/>
    <property type="match status" value="1"/>
</dbReference>
<protein>
    <recommendedName>
        <fullName evidence="2">Gamma-glutamyltransferase</fullName>
    </recommendedName>
</protein>
<dbReference type="InterPro" id="IPR029055">
    <property type="entry name" value="Ntn_hydrolases_N"/>
</dbReference>
<evidence type="ECO:0008006" key="2">
    <source>
        <dbReference type="Google" id="ProtNLM"/>
    </source>
</evidence>
<sequence length="127" mass="14140">MIFKDNKPFLILGTPGLDVQIQAMTQLFMNITEFGMNPQEAIEAPRFASYSFPLTSMINNYEPGVLSCENDIKENVINNLSTLGHKIKLWDQKSYLAGGLCAIQINNELKTLTAGADPRRDAYAIGR</sequence>
<accession>A0A381W2C4</accession>
<dbReference type="Pfam" id="PF01019">
    <property type="entry name" value="G_glu_transpept"/>
    <property type="match status" value="1"/>
</dbReference>